<accession>S4NQL4</accession>
<feature type="region of interest" description="Disordered" evidence="1">
    <location>
        <begin position="1"/>
        <end position="66"/>
    </location>
</feature>
<feature type="non-terminal residue" evidence="2">
    <location>
        <position position="1"/>
    </location>
</feature>
<keyword evidence="2" id="KW-0808">Transferase</keyword>
<organism evidence="2">
    <name type="scientific">Pararge aegeria</name>
    <name type="common">speckled wood butterfly</name>
    <dbReference type="NCBI Taxonomy" id="116150"/>
    <lineage>
        <taxon>Eukaryota</taxon>
        <taxon>Metazoa</taxon>
        <taxon>Ecdysozoa</taxon>
        <taxon>Arthropoda</taxon>
        <taxon>Hexapoda</taxon>
        <taxon>Insecta</taxon>
        <taxon>Pterygota</taxon>
        <taxon>Neoptera</taxon>
        <taxon>Endopterygota</taxon>
        <taxon>Lepidoptera</taxon>
        <taxon>Glossata</taxon>
        <taxon>Ditrysia</taxon>
        <taxon>Papilionoidea</taxon>
        <taxon>Nymphalidae</taxon>
        <taxon>Satyrinae</taxon>
        <taxon>Satyrini</taxon>
        <taxon>Parargina</taxon>
        <taxon>Pararge</taxon>
    </lineage>
</organism>
<dbReference type="EMBL" id="GAIX01014752">
    <property type="protein sequence ID" value="JAA77808.1"/>
    <property type="molecule type" value="Transcribed_RNA"/>
</dbReference>
<feature type="compositionally biased region" description="Basic residues" evidence="1">
    <location>
        <begin position="1"/>
        <end position="12"/>
    </location>
</feature>
<dbReference type="AlphaFoldDB" id="S4NQL4"/>
<dbReference type="GO" id="GO:0016301">
    <property type="term" value="F:kinase activity"/>
    <property type="evidence" value="ECO:0007669"/>
    <property type="project" value="UniProtKB-KW"/>
</dbReference>
<evidence type="ECO:0000313" key="2">
    <source>
        <dbReference type="EMBL" id="JAA77808.1"/>
    </source>
</evidence>
<reference evidence="2" key="1">
    <citation type="journal article" date="2013" name="BMC Genomics">
        <title>Unscrambling butterfly oogenesis.</title>
        <authorList>
            <person name="Carter J.M."/>
            <person name="Baker S.C."/>
            <person name="Pink R."/>
            <person name="Carter D.R."/>
            <person name="Collins A."/>
            <person name="Tomlin J."/>
            <person name="Gibbs M."/>
            <person name="Breuker C.J."/>
        </authorList>
    </citation>
    <scope>NUCLEOTIDE SEQUENCE</scope>
    <source>
        <tissue evidence="2">Ovary</tissue>
    </source>
</reference>
<keyword evidence="2" id="KW-0418">Kinase</keyword>
<reference evidence="2" key="2">
    <citation type="submission" date="2013-05" db="EMBL/GenBank/DDBJ databases">
        <authorList>
            <person name="Carter J.-M."/>
            <person name="Baker S.C."/>
            <person name="Pink R."/>
            <person name="Carter D.R.F."/>
            <person name="Collins A."/>
            <person name="Tomlin J."/>
            <person name="Gibbs M."/>
            <person name="Breuker C.J."/>
        </authorList>
    </citation>
    <scope>NUCLEOTIDE SEQUENCE</scope>
    <source>
        <tissue evidence="2">Ovary</tissue>
    </source>
</reference>
<proteinExistence type="predicted"/>
<protein>
    <submittedName>
        <fullName evidence="2">Rho-associated protein kinase</fullName>
    </submittedName>
</protein>
<feature type="non-terminal residue" evidence="2">
    <location>
        <position position="81"/>
    </location>
</feature>
<evidence type="ECO:0000256" key="1">
    <source>
        <dbReference type="SAM" id="MobiDB-lite"/>
    </source>
</evidence>
<name>S4NQL4_9NEOP</name>
<sequence length="81" mass="8748">EDQTKWRWRHRRDSGPNQRRQVPAEAQRAELSGEEAQRRAAGGGEGDVTDPGHVAQAARHTPAAQRAGSLSVNLLLTASAP</sequence>